<evidence type="ECO:0000313" key="1">
    <source>
        <dbReference type="EMBL" id="MBM7715130.1"/>
    </source>
</evidence>
<protein>
    <submittedName>
        <fullName evidence="1">Uncharacterized protein</fullName>
    </submittedName>
</protein>
<sequence>MMFSHFYYPIYMIFTIIFQKNYPLYALNGG</sequence>
<evidence type="ECO:0000313" key="2">
    <source>
        <dbReference type="Proteomes" id="UP000823485"/>
    </source>
</evidence>
<dbReference type="Proteomes" id="UP000823485">
    <property type="component" value="Unassembled WGS sequence"/>
</dbReference>
<organism evidence="1 2">
    <name type="scientific">Siminovitchia thermophila</name>
    <dbReference type="NCBI Taxonomy" id="1245522"/>
    <lineage>
        <taxon>Bacteria</taxon>
        <taxon>Bacillati</taxon>
        <taxon>Bacillota</taxon>
        <taxon>Bacilli</taxon>
        <taxon>Bacillales</taxon>
        <taxon>Bacillaceae</taxon>
        <taxon>Siminovitchia</taxon>
    </lineage>
</organism>
<gene>
    <name evidence="1" type="ORF">JOC94_002102</name>
</gene>
<proteinExistence type="predicted"/>
<reference evidence="1 2" key="1">
    <citation type="submission" date="2021-01" db="EMBL/GenBank/DDBJ databases">
        <title>Genomic Encyclopedia of Type Strains, Phase IV (KMG-IV): sequencing the most valuable type-strain genomes for metagenomic binning, comparative biology and taxonomic classification.</title>
        <authorList>
            <person name="Goeker M."/>
        </authorList>
    </citation>
    <scope>NUCLEOTIDE SEQUENCE [LARGE SCALE GENOMIC DNA]</scope>
    <source>
        <strain evidence="1 2">DSM 105453</strain>
    </source>
</reference>
<keyword evidence="2" id="KW-1185">Reference proteome</keyword>
<accession>A0ABS2R6Y5</accession>
<comment type="caution">
    <text evidence="1">The sequence shown here is derived from an EMBL/GenBank/DDBJ whole genome shotgun (WGS) entry which is preliminary data.</text>
</comment>
<name>A0ABS2R6Y5_9BACI</name>
<dbReference type="EMBL" id="JAFBFH010000012">
    <property type="protein sequence ID" value="MBM7715130.1"/>
    <property type="molecule type" value="Genomic_DNA"/>
</dbReference>